<protein>
    <recommendedName>
        <fullName evidence="1">DUF1854 domain-containing protein</fullName>
    </recommendedName>
</protein>
<evidence type="ECO:0000313" key="2">
    <source>
        <dbReference type="EMBL" id="NYE82698.1"/>
    </source>
</evidence>
<proteinExistence type="predicted"/>
<dbReference type="InterPro" id="IPR015005">
    <property type="entry name" value="DUF1854"/>
</dbReference>
<dbReference type="AlphaFoldDB" id="A0A7Y9ITJ7"/>
<gene>
    <name evidence="2" type="ORF">FHW18_001969</name>
</gene>
<feature type="domain" description="DUF1854" evidence="1">
    <location>
        <begin position="51"/>
        <end position="180"/>
    </location>
</feature>
<name>A0A7Y9ITJ7_9BURK</name>
<sequence length="181" mass="19807">MNPTPSMAQDAVPGSLATIRDAMAPAAVVPGSLQRDAFGHLVYTGADGVAHNGVVPVRAFPIDGRLEHIALVGREGHELAWIPRLDALDDASRALIAEELARREFMPVVTRIISVSTLATPSRWAIETDRGPTELVLRSEQDIRRVSGNTLLIADGHGLYFLIRDLTRLDRGSRRLLDRFL</sequence>
<organism evidence="2 3">
    <name type="scientific">Pigmentiphaga litoralis</name>
    <dbReference type="NCBI Taxonomy" id="516702"/>
    <lineage>
        <taxon>Bacteria</taxon>
        <taxon>Pseudomonadati</taxon>
        <taxon>Pseudomonadota</taxon>
        <taxon>Betaproteobacteria</taxon>
        <taxon>Burkholderiales</taxon>
        <taxon>Alcaligenaceae</taxon>
        <taxon>Pigmentiphaga</taxon>
    </lineage>
</organism>
<keyword evidence="3" id="KW-1185">Reference proteome</keyword>
<evidence type="ECO:0000313" key="3">
    <source>
        <dbReference type="Proteomes" id="UP000542125"/>
    </source>
</evidence>
<comment type="caution">
    <text evidence="2">The sequence shown here is derived from an EMBL/GenBank/DDBJ whole genome shotgun (WGS) entry which is preliminary data.</text>
</comment>
<dbReference type="Proteomes" id="UP000542125">
    <property type="component" value="Unassembled WGS sequence"/>
</dbReference>
<evidence type="ECO:0000259" key="1">
    <source>
        <dbReference type="Pfam" id="PF08909"/>
    </source>
</evidence>
<dbReference type="EMBL" id="JACBYR010000001">
    <property type="protein sequence ID" value="NYE82698.1"/>
    <property type="molecule type" value="Genomic_DNA"/>
</dbReference>
<dbReference type="Pfam" id="PF08909">
    <property type="entry name" value="DUF1854"/>
    <property type="match status" value="1"/>
</dbReference>
<accession>A0A7Y9ITJ7</accession>
<reference evidence="2 3" key="1">
    <citation type="submission" date="2020-07" db="EMBL/GenBank/DDBJ databases">
        <title>Genomic Encyclopedia of Type Strains, Phase IV (KMG-V): Genome sequencing to study the core and pangenomes of soil and plant-associated prokaryotes.</title>
        <authorList>
            <person name="Whitman W."/>
        </authorList>
    </citation>
    <scope>NUCLEOTIDE SEQUENCE [LARGE SCALE GENOMIC DNA]</scope>
    <source>
        <strain evidence="2 3">SAS40</strain>
    </source>
</reference>